<evidence type="ECO:0000256" key="2">
    <source>
        <dbReference type="ARBA" id="ARBA00022801"/>
    </source>
</evidence>
<keyword evidence="3" id="KW-0443">Lipid metabolism</keyword>
<dbReference type="OrthoDB" id="8442777at2"/>
<organism evidence="4 5">
    <name type="scientific">Acetobacteroides hydrogenigenes</name>
    <dbReference type="NCBI Taxonomy" id="979970"/>
    <lineage>
        <taxon>Bacteria</taxon>
        <taxon>Pseudomonadati</taxon>
        <taxon>Bacteroidota</taxon>
        <taxon>Bacteroidia</taxon>
        <taxon>Bacteroidales</taxon>
        <taxon>Rikenellaceae</taxon>
        <taxon>Acetobacteroides</taxon>
    </lineage>
</organism>
<protein>
    <submittedName>
        <fullName evidence="4">Acyl carrier protein phosphodiesterase</fullName>
    </submittedName>
</protein>
<sequence>MNFVGHIYLSGENKNIAIGNFIGDYVKGKEYERYPEEIQKGILIHRDIDSTMDIHPSFLATRELFKESYGRYAGVVVDMAFDHILTKNWNDWHDIPLKKFTRSFYGLLLKNYRVLPSQVKEFLPFMVRSNRLYSYSSLNGIEKALSIMANYTSLPSKPTEAALVIQSKEAEITQHFYQLLGDLALYLNKKYQLPINGKAAIQIARK</sequence>
<dbReference type="EMBL" id="SLWB01000009">
    <property type="protein sequence ID" value="TCN66432.1"/>
    <property type="molecule type" value="Genomic_DNA"/>
</dbReference>
<keyword evidence="2" id="KW-0378">Hydrolase</keyword>
<dbReference type="Proteomes" id="UP000294830">
    <property type="component" value="Unassembled WGS sequence"/>
</dbReference>
<accession>A0A4R2EH86</accession>
<dbReference type="GO" id="GO:0006633">
    <property type="term" value="P:fatty acid biosynthetic process"/>
    <property type="evidence" value="ECO:0007669"/>
    <property type="project" value="InterPro"/>
</dbReference>
<evidence type="ECO:0000313" key="4">
    <source>
        <dbReference type="EMBL" id="TCN66432.1"/>
    </source>
</evidence>
<keyword evidence="5" id="KW-1185">Reference proteome</keyword>
<proteinExistence type="predicted"/>
<comment type="caution">
    <text evidence="4">The sequence shown here is derived from an EMBL/GenBank/DDBJ whole genome shotgun (WGS) entry which is preliminary data.</text>
</comment>
<dbReference type="AlphaFoldDB" id="A0A4R2EH86"/>
<dbReference type="GO" id="GO:0008770">
    <property type="term" value="F:[acyl-carrier-protein] phosphodiesterase activity"/>
    <property type="evidence" value="ECO:0007669"/>
    <property type="project" value="InterPro"/>
</dbReference>
<dbReference type="PANTHER" id="PTHR38764:SF1">
    <property type="entry name" value="ACYL CARRIER PROTEIN PHOSPHODIESTERASE"/>
    <property type="match status" value="1"/>
</dbReference>
<gene>
    <name evidence="4" type="ORF">CLV25_10961</name>
</gene>
<dbReference type="InterPro" id="IPR007431">
    <property type="entry name" value="ACP_PD"/>
</dbReference>
<evidence type="ECO:0000313" key="5">
    <source>
        <dbReference type="Proteomes" id="UP000294830"/>
    </source>
</evidence>
<keyword evidence="1" id="KW-0444">Lipid biosynthesis</keyword>
<dbReference type="PANTHER" id="PTHR38764">
    <property type="entry name" value="ACYL CARRIER PROTEIN PHOSPHODIESTERASE"/>
    <property type="match status" value="1"/>
</dbReference>
<reference evidence="4 5" key="1">
    <citation type="submission" date="2019-03" db="EMBL/GenBank/DDBJ databases">
        <title>Genomic Encyclopedia of Archaeal and Bacterial Type Strains, Phase II (KMG-II): from individual species to whole genera.</title>
        <authorList>
            <person name="Goeker M."/>
        </authorList>
    </citation>
    <scope>NUCLEOTIDE SEQUENCE [LARGE SCALE GENOMIC DNA]</scope>
    <source>
        <strain evidence="4 5">RL-C</strain>
    </source>
</reference>
<evidence type="ECO:0000256" key="1">
    <source>
        <dbReference type="ARBA" id="ARBA00022516"/>
    </source>
</evidence>
<dbReference type="RefSeq" id="WP_131839558.1">
    <property type="nucleotide sequence ID" value="NZ_SLWB01000009.1"/>
</dbReference>
<dbReference type="Pfam" id="PF04336">
    <property type="entry name" value="ACP_PD"/>
    <property type="match status" value="1"/>
</dbReference>
<evidence type="ECO:0000256" key="3">
    <source>
        <dbReference type="ARBA" id="ARBA00023098"/>
    </source>
</evidence>
<name>A0A4R2EH86_9BACT</name>